<evidence type="ECO:0000256" key="5">
    <source>
        <dbReference type="ARBA" id="ARBA00022832"/>
    </source>
</evidence>
<feature type="transmembrane region" description="Helical" evidence="10">
    <location>
        <begin position="69"/>
        <end position="92"/>
    </location>
</feature>
<keyword evidence="12" id="KW-1185">Reference proteome</keyword>
<comment type="subcellular location">
    <subcellularLocation>
        <location evidence="1">Membrane</location>
        <topology evidence="1">Multi-pass membrane protein</topology>
    </subcellularLocation>
</comment>
<comment type="catalytic activity">
    <reaction evidence="10">
        <text>a very-long-chain acyl-CoA + malonyl-CoA + H(+) = a very-long-chain 3-oxoacyl-CoA + CO2 + CoA</text>
        <dbReference type="Rhea" id="RHEA:32727"/>
        <dbReference type="ChEBI" id="CHEBI:15378"/>
        <dbReference type="ChEBI" id="CHEBI:16526"/>
        <dbReference type="ChEBI" id="CHEBI:57287"/>
        <dbReference type="ChEBI" id="CHEBI:57384"/>
        <dbReference type="ChEBI" id="CHEBI:90725"/>
        <dbReference type="ChEBI" id="CHEBI:90736"/>
        <dbReference type="EC" id="2.3.1.199"/>
    </reaction>
</comment>
<dbReference type="PANTHER" id="PTHR11157">
    <property type="entry name" value="FATTY ACID ACYL TRANSFERASE-RELATED"/>
    <property type="match status" value="1"/>
</dbReference>
<comment type="caution">
    <text evidence="11">The sequence shown here is derived from an EMBL/GenBank/DDBJ whole genome shotgun (WGS) entry which is preliminary data.</text>
</comment>
<dbReference type="EC" id="2.3.1.199" evidence="10"/>
<keyword evidence="8 10" id="KW-0472">Membrane</keyword>
<dbReference type="EMBL" id="JAHXZJ010001864">
    <property type="protein sequence ID" value="KAH0549362.1"/>
    <property type="molecule type" value="Genomic_DNA"/>
</dbReference>
<dbReference type="InterPro" id="IPR030457">
    <property type="entry name" value="ELO_CS"/>
</dbReference>
<protein>
    <recommendedName>
        <fullName evidence="10">Elongation of very long chain fatty acids protein</fullName>
        <ecNumber evidence="10">2.3.1.199</ecNumber>
    </recommendedName>
    <alternativeName>
        <fullName evidence="10">Very-long-chain 3-oxoacyl-CoA synthase</fullName>
    </alternativeName>
</protein>
<evidence type="ECO:0000256" key="2">
    <source>
        <dbReference type="ARBA" id="ARBA00022516"/>
    </source>
</evidence>
<keyword evidence="6 10" id="KW-1133">Transmembrane helix</keyword>
<dbReference type="GO" id="GO:0034625">
    <property type="term" value="P:fatty acid elongation, monounsaturated fatty acid"/>
    <property type="evidence" value="ECO:0007669"/>
    <property type="project" value="TreeGrafter"/>
</dbReference>
<keyword evidence="3 10" id="KW-0808">Transferase</keyword>
<dbReference type="Pfam" id="PF01151">
    <property type="entry name" value="ELO"/>
    <property type="match status" value="1"/>
</dbReference>
<evidence type="ECO:0000256" key="4">
    <source>
        <dbReference type="ARBA" id="ARBA00022692"/>
    </source>
</evidence>
<dbReference type="PROSITE" id="PS01188">
    <property type="entry name" value="ELO"/>
    <property type="match status" value="1"/>
</dbReference>
<gene>
    <name evidence="11" type="ORF">KQX54_008686</name>
</gene>
<evidence type="ECO:0000256" key="6">
    <source>
        <dbReference type="ARBA" id="ARBA00022989"/>
    </source>
</evidence>
<evidence type="ECO:0000256" key="7">
    <source>
        <dbReference type="ARBA" id="ARBA00023098"/>
    </source>
</evidence>
<accession>A0AAV7IDN5</accession>
<feature type="transmembrane region" description="Helical" evidence="10">
    <location>
        <begin position="229"/>
        <end position="253"/>
    </location>
</feature>
<keyword evidence="5 10" id="KW-0276">Fatty acid metabolism</keyword>
<feature type="transmembrane region" description="Helical" evidence="10">
    <location>
        <begin position="147"/>
        <end position="165"/>
    </location>
</feature>
<dbReference type="GO" id="GO:0009922">
    <property type="term" value="F:fatty acid elongase activity"/>
    <property type="evidence" value="ECO:0007669"/>
    <property type="project" value="UniProtKB-EC"/>
</dbReference>
<feature type="transmembrane region" description="Helical" evidence="10">
    <location>
        <begin position="202"/>
        <end position="223"/>
    </location>
</feature>
<reference evidence="11 12" key="1">
    <citation type="journal article" date="2021" name="J. Hered.">
        <title>A chromosome-level genome assembly of the parasitoid wasp, Cotesia glomerata (Hymenoptera: Braconidae).</title>
        <authorList>
            <person name="Pinto B.J."/>
            <person name="Weis J.J."/>
            <person name="Gamble T."/>
            <person name="Ode P.J."/>
            <person name="Paul R."/>
            <person name="Zaspel J.M."/>
        </authorList>
    </citation>
    <scope>NUCLEOTIDE SEQUENCE [LARGE SCALE GENOMIC DNA]</scope>
    <source>
        <strain evidence="11">CgM1</strain>
    </source>
</reference>
<dbReference type="InterPro" id="IPR002076">
    <property type="entry name" value="ELO_fam"/>
</dbReference>
<name>A0AAV7IDN5_COTGL</name>
<dbReference type="GO" id="GO:0030148">
    <property type="term" value="P:sphingolipid biosynthetic process"/>
    <property type="evidence" value="ECO:0007669"/>
    <property type="project" value="TreeGrafter"/>
</dbReference>
<organism evidence="11 12">
    <name type="scientific">Cotesia glomerata</name>
    <name type="common">Lepidopteran parasitic wasp</name>
    <name type="synonym">Apanteles glomeratus</name>
    <dbReference type="NCBI Taxonomy" id="32391"/>
    <lineage>
        <taxon>Eukaryota</taxon>
        <taxon>Metazoa</taxon>
        <taxon>Ecdysozoa</taxon>
        <taxon>Arthropoda</taxon>
        <taxon>Hexapoda</taxon>
        <taxon>Insecta</taxon>
        <taxon>Pterygota</taxon>
        <taxon>Neoptera</taxon>
        <taxon>Endopterygota</taxon>
        <taxon>Hymenoptera</taxon>
        <taxon>Apocrita</taxon>
        <taxon>Ichneumonoidea</taxon>
        <taxon>Braconidae</taxon>
        <taxon>Microgastrinae</taxon>
        <taxon>Cotesia</taxon>
    </lineage>
</organism>
<evidence type="ECO:0000313" key="12">
    <source>
        <dbReference type="Proteomes" id="UP000826195"/>
    </source>
</evidence>
<keyword evidence="2 10" id="KW-0444">Lipid biosynthesis</keyword>
<feature type="transmembrane region" description="Helical" evidence="10">
    <location>
        <begin position="112"/>
        <end position="135"/>
    </location>
</feature>
<evidence type="ECO:0000256" key="3">
    <source>
        <dbReference type="ARBA" id="ARBA00022679"/>
    </source>
</evidence>
<evidence type="ECO:0000313" key="11">
    <source>
        <dbReference type="EMBL" id="KAH0549362.1"/>
    </source>
</evidence>
<dbReference type="PANTHER" id="PTHR11157:SF21">
    <property type="entry name" value="ELONGATION OF VERY LONG CHAIN FATTY ACIDS PROTEIN"/>
    <property type="match status" value="1"/>
</dbReference>
<dbReference type="AlphaFoldDB" id="A0AAV7IDN5"/>
<feature type="transmembrane region" description="Helical" evidence="10">
    <location>
        <begin position="171"/>
        <end position="190"/>
    </location>
</feature>
<evidence type="ECO:0000256" key="9">
    <source>
        <dbReference type="ARBA" id="ARBA00023160"/>
    </source>
</evidence>
<dbReference type="GO" id="GO:0042761">
    <property type="term" value="P:very long-chain fatty acid biosynthetic process"/>
    <property type="evidence" value="ECO:0007669"/>
    <property type="project" value="TreeGrafter"/>
</dbReference>
<dbReference type="GO" id="GO:0005789">
    <property type="term" value="C:endoplasmic reticulum membrane"/>
    <property type="evidence" value="ECO:0007669"/>
    <property type="project" value="TreeGrafter"/>
</dbReference>
<sequence length="281" mass="32669">MATIIRSLVRLYHYINDEVSDPRTKDWFLMSSPWPGVAILAFYLYFVFTLGPRLMANRPPMKLDRIMQIYNVIQIYLSGYLVYKALSLAWLNEYSFVCQPVDYSNSPRAVEIAGAVWLYFMVKLFDLMDTVFFVLRKKQNQVSFLHVYHHAGMVMGGWGGVKFLPGGHVTFLGLVNSFVHVIMYSHYLATSLKISKPWWKKYITQLQLTQFFLLLIHFSQLIWTKDCGFPLWPAAIFIPQNLFMMVLFGDFYYKAYIKKPTPKTNQNGITQNIANGSTKSQ</sequence>
<evidence type="ECO:0000256" key="8">
    <source>
        <dbReference type="ARBA" id="ARBA00023136"/>
    </source>
</evidence>
<comment type="similarity">
    <text evidence="10">Belongs to the ELO family.</text>
</comment>
<keyword evidence="4 10" id="KW-0812">Transmembrane</keyword>
<evidence type="ECO:0000256" key="1">
    <source>
        <dbReference type="ARBA" id="ARBA00004141"/>
    </source>
</evidence>
<evidence type="ECO:0000256" key="10">
    <source>
        <dbReference type="RuleBase" id="RU361115"/>
    </source>
</evidence>
<dbReference type="GO" id="GO:0019367">
    <property type="term" value="P:fatty acid elongation, saturated fatty acid"/>
    <property type="evidence" value="ECO:0007669"/>
    <property type="project" value="TreeGrafter"/>
</dbReference>
<proteinExistence type="inferred from homology"/>
<dbReference type="GO" id="GO:0034626">
    <property type="term" value="P:fatty acid elongation, polyunsaturated fatty acid"/>
    <property type="evidence" value="ECO:0007669"/>
    <property type="project" value="TreeGrafter"/>
</dbReference>
<keyword evidence="9 10" id="KW-0275">Fatty acid biosynthesis</keyword>
<dbReference type="Proteomes" id="UP000826195">
    <property type="component" value="Unassembled WGS sequence"/>
</dbReference>
<feature type="transmembrane region" description="Helical" evidence="10">
    <location>
        <begin position="27"/>
        <end position="48"/>
    </location>
</feature>
<keyword evidence="7 10" id="KW-0443">Lipid metabolism</keyword>